<dbReference type="PROSITE" id="PS50940">
    <property type="entry name" value="CHIT_BIND_II"/>
    <property type="match status" value="1"/>
</dbReference>
<evidence type="ECO:0000313" key="12">
    <source>
        <dbReference type="EMBL" id="CAF2878983.1"/>
    </source>
</evidence>
<dbReference type="GO" id="GO:0008061">
    <property type="term" value="F:chitin binding"/>
    <property type="evidence" value="ECO:0007669"/>
    <property type="project" value="InterPro"/>
</dbReference>
<dbReference type="GO" id="GO:0004144">
    <property type="term" value="F:diacylglycerol O-acyltransferase activity"/>
    <property type="evidence" value="ECO:0007669"/>
    <property type="project" value="TreeGrafter"/>
</dbReference>
<protein>
    <recommendedName>
        <fullName evidence="11">Acyltransferase</fullName>
        <ecNumber evidence="11">2.3.1.-</ecNumber>
    </recommendedName>
</protein>
<evidence type="ECO:0000256" key="1">
    <source>
        <dbReference type="ARBA" id="ARBA00004477"/>
    </source>
</evidence>
<reference evidence="12" key="1">
    <citation type="submission" date="2021-02" db="EMBL/GenBank/DDBJ databases">
        <authorList>
            <person name="Bekaert M."/>
        </authorList>
    </citation>
    <scope>NUCLEOTIDE SEQUENCE</scope>
    <source>
        <strain evidence="12">IoA-00</strain>
    </source>
</reference>
<keyword evidence="4 11" id="KW-0808">Transferase</keyword>
<comment type="similarity">
    <text evidence="2 11">Belongs to the diacylglycerol acyltransferase family.</text>
</comment>
<evidence type="ECO:0000313" key="13">
    <source>
        <dbReference type="Proteomes" id="UP000675881"/>
    </source>
</evidence>
<organism evidence="12 13">
    <name type="scientific">Lepeophtheirus salmonis</name>
    <name type="common">Salmon louse</name>
    <name type="synonym">Caligus salmonis</name>
    <dbReference type="NCBI Taxonomy" id="72036"/>
    <lineage>
        <taxon>Eukaryota</taxon>
        <taxon>Metazoa</taxon>
        <taxon>Ecdysozoa</taxon>
        <taxon>Arthropoda</taxon>
        <taxon>Crustacea</taxon>
        <taxon>Multicrustacea</taxon>
        <taxon>Hexanauplia</taxon>
        <taxon>Copepoda</taxon>
        <taxon>Siphonostomatoida</taxon>
        <taxon>Caligidae</taxon>
        <taxon>Lepeophtheirus</taxon>
    </lineage>
</organism>
<evidence type="ECO:0000256" key="10">
    <source>
        <dbReference type="ARBA" id="ARBA00023315"/>
    </source>
</evidence>
<dbReference type="GO" id="GO:0019432">
    <property type="term" value="P:triglyceride biosynthetic process"/>
    <property type="evidence" value="ECO:0007669"/>
    <property type="project" value="TreeGrafter"/>
</dbReference>
<keyword evidence="9" id="KW-0472">Membrane</keyword>
<proteinExistence type="inferred from homology"/>
<dbReference type="Gene3D" id="2.170.140.10">
    <property type="entry name" value="Chitin binding domain"/>
    <property type="match status" value="1"/>
</dbReference>
<dbReference type="InterPro" id="IPR036508">
    <property type="entry name" value="Chitin-bd_dom_sf"/>
</dbReference>
<gene>
    <name evidence="12" type="ORF">LSAA_6488</name>
</gene>
<keyword evidence="8" id="KW-0443">Lipid metabolism</keyword>
<evidence type="ECO:0000256" key="2">
    <source>
        <dbReference type="ARBA" id="ARBA00005420"/>
    </source>
</evidence>
<dbReference type="SMART" id="SM00494">
    <property type="entry name" value="ChtBD2"/>
    <property type="match status" value="1"/>
</dbReference>
<dbReference type="AlphaFoldDB" id="A0A7R8CSF0"/>
<dbReference type="InterPro" id="IPR002557">
    <property type="entry name" value="Chitin-bd_dom"/>
</dbReference>
<keyword evidence="13" id="KW-1185">Reference proteome</keyword>
<evidence type="ECO:0000256" key="8">
    <source>
        <dbReference type="ARBA" id="ARBA00023098"/>
    </source>
</evidence>
<dbReference type="SUPFAM" id="SSF57625">
    <property type="entry name" value="Invertebrate chitin-binding proteins"/>
    <property type="match status" value="1"/>
</dbReference>
<dbReference type="EC" id="2.3.1.-" evidence="11"/>
<evidence type="ECO:0000256" key="11">
    <source>
        <dbReference type="RuleBase" id="RU367023"/>
    </source>
</evidence>
<dbReference type="OrthoDB" id="10065127at2759"/>
<keyword evidence="3" id="KW-0444">Lipid biosynthesis</keyword>
<dbReference type="Pfam" id="PF03982">
    <property type="entry name" value="DAGAT"/>
    <property type="match status" value="1"/>
</dbReference>
<evidence type="ECO:0000256" key="5">
    <source>
        <dbReference type="ARBA" id="ARBA00022692"/>
    </source>
</evidence>
<dbReference type="EMBL" id="HG994581">
    <property type="protein sequence ID" value="CAF2878983.1"/>
    <property type="molecule type" value="Genomic_DNA"/>
</dbReference>
<evidence type="ECO:0000256" key="9">
    <source>
        <dbReference type="ARBA" id="ARBA00023136"/>
    </source>
</evidence>
<evidence type="ECO:0000256" key="4">
    <source>
        <dbReference type="ARBA" id="ARBA00022679"/>
    </source>
</evidence>
<keyword evidence="6 11" id="KW-0256">Endoplasmic reticulum</keyword>
<evidence type="ECO:0000256" key="6">
    <source>
        <dbReference type="ARBA" id="ARBA00022824"/>
    </source>
</evidence>
<accession>A0A7R8CSF0</accession>
<keyword evidence="7" id="KW-1133">Transmembrane helix</keyword>
<evidence type="ECO:0000256" key="7">
    <source>
        <dbReference type="ARBA" id="ARBA00022989"/>
    </source>
</evidence>
<name>A0A7R8CSF0_LEPSM</name>
<comment type="subcellular location">
    <subcellularLocation>
        <location evidence="1 11">Endoplasmic reticulum membrane</location>
        <topology evidence="1 11">Multi-pass membrane protein</topology>
    </subcellularLocation>
</comment>
<dbReference type="PANTHER" id="PTHR12317:SF79">
    <property type="entry name" value="ACYLTRANSFERASE"/>
    <property type="match status" value="1"/>
</dbReference>
<dbReference type="PANTHER" id="PTHR12317">
    <property type="entry name" value="DIACYLGLYCEROL O-ACYLTRANSFERASE"/>
    <property type="match status" value="1"/>
</dbReference>
<keyword evidence="10 12" id="KW-0012">Acyltransferase</keyword>
<evidence type="ECO:0000256" key="3">
    <source>
        <dbReference type="ARBA" id="ARBA00022516"/>
    </source>
</evidence>
<dbReference type="GO" id="GO:0005576">
    <property type="term" value="C:extracellular region"/>
    <property type="evidence" value="ECO:0007669"/>
    <property type="project" value="InterPro"/>
</dbReference>
<dbReference type="Pfam" id="PF01607">
    <property type="entry name" value="CBM_14"/>
    <property type="match status" value="1"/>
</dbReference>
<dbReference type="InterPro" id="IPR007130">
    <property type="entry name" value="DAGAT"/>
</dbReference>
<sequence>MRDLRVWTYFRDFFPVELVKTVELDPEKTYLFTSQPHGVMCAGAFVSFATNALSFSKLFNGLHSRLLVLEGQFWFPIYREFLISLGACSASKSSMTYLLENEKNSAIVLVTGGVLEAMENNKNVMRLVLNRRKGFIKLAIKHVQKLYNEYNPNNAQLSNYATSNGVGFGGSNNQGSNGFGPFGSSSNVDQRIAGSGFDLNPISALEEALPGVPGEDYPIFDKVPETSFSCDGQIEGGFYADTEANCQAFHVCASTAEDGLRKMSFLCPNGTIFNQEYFVCDWWFNFDCANAESLYSRNEEIAAANNEGFVDNSNNVGFVDTSNNGGFIDDSNNGGFAGSRTNNGPFGAASGTDLIIEEAPQSSYQSRFRRFFQNRGERRFF</sequence>
<dbReference type="GO" id="GO:0005789">
    <property type="term" value="C:endoplasmic reticulum membrane"/>
    <property type="evidence" value="ECO:0007669"/>
    <property type="project" value="UniProtKB-SubCell"/>
</dbReference>
<keyword evidence="5" id="KW-0812">Transmembrane</keyword>
<dbReference type="Proteomes" id="UP000675881">
    <property type="component" value="Chromosome 2"/>
</dbReference>